<dbReference type="PANTHER" id="PTHR20951:SF2">
    <property type="entry name" value="SPRY DOMAIN-CONTAINING PROTEIN 7"/>
    <property type="match status" value="1"/>
</dbReference>
<organism evidence="3 4">
    <name type="scientific">Trichinella nelsoni</name>
    <dbReference type="NCBI Taxonomy" id="6336"/>
    <lineage>
        <taxon>Eukaryota</taxon>
        <taxon>Metazoa</taxon>
        <taxon>Ecdysozoa</taxon>
        <taxon>Nematoda</taxon>
        <taxon>Enoplea</taxon>
        <taxon>Dorylaimia</taxon>
        <taxon>Trichinellida</taxon>
        <taxon>Trichinellidae</taxon>
        <taxon>Trichinella</taxon>
    </lineage>
</organism>
<dbReference type="SMART" id="SM00449">
    <property type="entry name" value="SPRY"/>
    <property type="match status" value="1"/>
</dbReference>
<protein>
    <submittedName>
        <fullName evidence="3">SPRY domain-containing protein 7</fullName>
    </submittedName>
</protein>
<keyword evidence="4" id="KW-1185">Reference proteome</keyword>
<proteinExistence type="predicted"/>
<dbReference type="SUPFAM" id="SSF49899">
    <property type="entry name" value="Concanavalin A-like lectins/glucanases"/>
    <property type="match status" value="1"/>
</dbReference>
<evidence type="ECO:0000259" key="2">
    <source>
        <dbReference type="SMART" id="SM00449"/>
    </source>
</evidence>
<dbReference type="InterPro" id="IPR035766">
    <property type="entry name" value="SPRYD7"/>
</dbReference>
<dbReference type="EMBL" id="JYDL01000055">
    <property type="protein sequence ID" value="KRX19807.1"/>
    <property type="molecule type" value="Genomic_DNA"/>
</dbReference>
<dbReference type="Gene3D" id="2.60.120.920">
    <property type="match status" value="1"/>
</dbReference>
<dbReference type="CDD" id="cd12880">
    <property type="entry name" value="SPRYD7"/>
    <property type="match status" value="1"/>
</dbReference>
<dbReference type="InterPro" id="IPR013320">
    <property type="entry name" value="ConA-like_dom_sf"/>
</dbReference>
<dbReference type="PANTHER" id="PTHR20951">
    <property type="entry name" value="C13ORF1 PROTEIN-RELATED"/>
    <property type="match status" value="1"/>
</dbReference>
<gene>
    <name evidence="3" type="primary">SPRYD7</name>
    <name evidence="3" type="ORF">T07_12714</name>
</gene>
<name>A0A0V0RZJ7_9BILA</name>
<dbReference type="Proteomes" id="UP000054630">
    <property type="component" value="Unassembled WGS sequence"/>
</dbReference>
<reference evidence="3 4" key="1">
    <citation type="submission" date="2015-01" db="EMBL/GenBank/DDBJ databases">
        <title>Evolution of Trichinella species and genotypes.</title>
        <authorList>
            <person name="Korhonen P.K."/>
            <person name="Edoardo P."/>
            <person name="Giuseppe L.R."/>
            <person name="Gasser R.B."/>
        </authorList>
    </citation>
    <scope>NUCLEOTIDE SEQUENCE [LARGE SCALE GENOMIC DNA]</scope>
    <source>
        <strain evidence="3">ISS37</strain>
    </source>
</reference>
<dbReference type="Pfam" id="PF00622">
    <property type="entry name" value="SPRY"/>
    <property type="match status" value="1"/>
</dbReference>
<keyword evidence="1" id="KW-0812">Transmembrane</keyword>
<comment type="caution">
    <text evidence="3">The sequence shown here is derived from an EMBL/GenBank/DDBJ whole genome shotgun (WGS) entry which is preliminary data.</text>
</comment>
<dbReference type="OrthoDB" id="40953at2759"/>
<evidence type="ECO:0000313" key="4">
    <source>
        <dbReference type="Proteomes" id="UP000054630"/>
    </source>
</evidence>
<evidence type="ECO:0000313" key="3">
    <source>
        <dbReference type="EMBL" id="KRX19807.1"/>
    </source>
</evidence>
<accession>A0A0V0RZJ7</accession>
<evidence type="ECO:0000256" key="1">
    <source>
        <dbReference type="SAM" id="Phobius"/>
    </source>
</evidence>
<dbReference type="InterPro" id="IPR043136">
    <property type="entry name" value="B30.2/SPRY_sf"/>
</dbReference>
<dbReference type="AlphaFoldDB" id="A0A0V0RZJ7"/>
<sequence>MTCWTALLMVNFVFFFFLSFICLLLLLSTGEKVLEGDVSVLERAVQLVSTLWEPAPRRHCGDSGYYRLWTKPVMGRLRTTIVLWCEQVATCRFTAVMVNCLRMCLECVQGPSFFGTNHVRLHDVASICLDSERSGENVVLLKDCTRICGSGASLCTAPLLQDNSYFEIKIQQAGSWGVGIASPDVDLNRIPLGKDMKSCVLRCDGKVYRNDQVVCEKQLLVEEGDHVRIAYNHIDLQFAINDSNDWISTPAMKGVVVFPVVYADDGAIIDVSFSEFNCPPPDRYQPILLEQSLFIFSLVVKFLPVSLHKYQLLVLQRVTMAINCFHYRIYAYTLGVSTR</sequence>
<keyword evidence="1" id="KW-0472">Membrane</keyword>
<dbReference type="InterPro" id="IPR003877">
    <property type="entry name" value="SPRY_dom"/>
</dbReference>
<feature type="domain" description="SPRY" evidence="2">
    <location>
        <begin position="161"/>
        <end position="277"/>
    </location>
</feature>
<keyword evidence="1" id="KW-1133">Transmembrane helix</keyword>
<feature type="transmembrane region" description="Helical" evidence="1">
    <location>
        <begin position="6"/>
        <end position="27"/>
    </location>
</feature>